<evidence type="ECO:0000256" key="6">
    <source>
        <dbReference type="ARBA" id="ARBA00022516"/>
    </source>
</evidence>
<dbReference type="FunFam" id="1.10.1200.10:FF:000003">
    <property type="entry name" value="Acyl carrier protein"/>
    <property type="match status" value="1"/>
</dbReference>
<dbReference type="AlphaFoldDB" id="A0A6P8K0B4"/>
<keyword evidence="9" id="KW-0809">Transit peptide</keyword>
<protein>
    <recommendedName>
        <fullName evidence="14">Acyl carrier protein</fullName>
    </recommendedName>
</protein>
<evidence type="ECO:0000256" key="10">
    <source>
        <dbReference type="ARBA" id="ARBA00022982"/>
    </source>
</evidence>
<evidence type="ECO:0000256" key="9">
    <source>
        <dbReference type="ARBA" id="ARBA00022946"/>
    </source>
</evidence>
<dbReference type="PROSITE" id="PS50075">
    <property type="entry name" value="CARRIER"/>
    <property type="match status" value="1"/>
</dbReference>
<feature type="domain" description="Carrier" evidence="15">
    <location>
        <begin position="87"/>
        <end position="162"/>
    </location>
</feature>
<evidence type="ECO:0000313" key="17">
    <source>
        <dbReference type="RefSeq" id="XP_033158019.1"/>
    </source>
</evidence>
<sequence>MSFTQIARSCSRLAATLAPRRVASGILIQSQASRMMHRIAVPSMTSQLSQVIDELPIQVVLGRQRFTRQYHSQKFGVRSYSAKSTIEDIKFRVLKVVSAYDKVTAEKLNVESHFINDLGLDSLDHVEVIMAMEDEFGFEIPDSDAEKLLKPADIIKYVADKEDVYE</sequence>
<dbReference type="Pfam" id="PF00550">
    <property type="entry name" value="PP-binding"/>
    <property type="match status" value="1"/>
</dbReference>
<evidence type="ECO:0000256" key="12">
    <source>
        <dbReference type="ARBA" id="ARBA00023128"/>
    </source>
</evidence>
<keyword evidence="7" id="KW-0597">Phosphoprotein</keyword>
<evidence type="ECO:0000256" key="1">
    <source>
        <dbReference type="ARBA" id="ARBA00004173"/>
    </source>
</evidence>
<accession>A0A6P8K0B4</accession>
<dbReference type="PANTHER" id="PTHR20863">
    <property type="entry name" value="ACYL CARRIER PROTEIN"/>
    <property type="match status" value="1"/>
</dbReference>
<evidence type="ECO:0000256" key="4">
    <source>
        <dbReference type="ARBA" id="ARBA00022448"/>
    </source>
</evidence>
<dbReference type="GO" id="GO:0005739">
    <property type="term" value="C:mitochondrion"/>
    <property type="evidence" value="ECO:0007669"/>
    <property type="project" value="UniProtKB-SubCell"/>
</dbReference>
<comment type="pathway">
    <text evidence="2">Lipid metabolism; fatty acid biosynthesis.</text>
</comment>
<evidence type="ECO:0000256" key="14">
    <source>
        <dbReference type="RuleBase" id="RU000722"/>
    </source>
</evidence>
<comment type="function">
    <text evidence="14">Carrier of the growing fatty acid chain in fatty acid biosynthesis.</text>
</comment>
<dbReference type="GO" id="GO:0000035">
    <property type="term" value="F:acyl binding"/>
    <property type="evidence" value="ECO:0007669"/>
    <property type="project" value="TreeGrafter"/>
</dbReference>
<dbReference type="Gene3D" id="1.10.1200.10">
    <property type="entry name" value="ACP-like"/>
    <property type="match status" value="1"/>
</dbReference>
<evidence type="ECO:0000256" key="5">
    <source>
        <dbReference type="ARBA" id="ARBA00022450"/>
    </source>
</evidence>
<keyword evidence="13 14" id="KW-0275">Fatty acid biosynthesis</keyword>
<keyword evidence="10" id="KW-0249">Electron transport</keyword>
<comment type="subcellular location">
    <subcellularLocation>
        <location evidence="1">Mitochondrion</location>
    </subcellularLocation>
</comment>
<reference evidence="17 18" key="1">
    <citation type="submission" date="2025-04" db="UniProtKB">
        <authorList>
            <consortium name="RefSeq"/>
        </authorList>
    </citation>
    <scope>IDENTIFICATION</scope>
    <source>
        <strain evidence="17 18">Mau12</strain>
        <tissue evidence="17 18">Whole Body</tissue>
    </source>
</reference>
<evidence type="ECO:0000256" key="13">
    <source>
        <dbReference type="ARBA" id="ARBA00023160"/>
    </source>
</evidence>
<keyword evidence="8" id="KW-0276">Fatty acid metabolism</keyword>
<dbReference type="CTD" id="38154"/>
<dbReference type="InterPro" id="IPR009081">
    <property type="entry name" value="PP-bd_ACP"/>
</dbReference>
<name>A0A6P8K0B4_DROMA</name>
<evidence type="ECO:0000256" key="2">
    <source>
        <dbReference type="ARBA" id="ARBA00005194"/>
    </source>
</evidence>
<evidence type="ECO:0000256" key="7">
    <source>
        <dbReference type="ARBA" id="ARBA00022553"/>
    </source>
</evidence>
<dbReference type="HAMAP" id="MF_01217">
    <property type="entry name" value="Acyl_carrier"/>
    <property type="match status" value="1"/>
</dbReference>
<dbReference type="GO" id="GO:0000036">
    <property type="term" value="F:acyl carrier activity"/>
    <property type="evidence" value="ECO:0007669"/>
    <property type="project" value="TreeGrafter"/>
</dbReference>
<comment type="similarity">
    <text evidence="3">Belongs to the acyl carrier protein (ACP) family.</text>
</comment>
<organism evidence="16 17">
    <name type="scientific">Drosophila mauritiana</name>
    <name type="common">Fruit fly</name>
    <dbReference type="NCBI Taxonomy" id="7226"/>
    <lineage>
        <taxon>Eukaryota</taxon>
        <taxon>Metazoa</taxon>
        <taxon>Ecdysozoa</taxon>
        <taxon>Arthropoda</taxon>
        <taxon>Hexapoda</taxon>
        <taxon>Insecta</taxon>
        <taxon>Pterygota</taxon>
        <taxon>Neoptera</taxon>
        <taxon>Endopterygota</taxon>
        <taxon>Diptera</taxon>
        <taxon>Brachycera</taxon>
        <taxon>Muscomorpha</taxon>
        <taxon>Ephydroidea</taxon>
        <taxon>Drosophilidae</taxon>
        <taxon>Drosophila</taxon>
        <taxon>Sophophora</taxon>
    </lineage>
</organism>
<evidence type="ECO:0000313" key="16">
    <source>
        <dbReference type="Proteomes" id="UP000515162"/>
    </source>
</evidence>
<evidence type="ECO:0000313" key="18">
    <source>
        <dbReference type="RefSeq" id="XP_033158021.1"/>
    </source>
</evidence>
<dbReference type="GeneID" id="117139663"/>
<evidence type="ECO:0000256" key="11">
    <source>
        <dbReference type="ARBA" id="ARBA00023098"/>
    </source>
</evidence>
<evidence type="ECO:0000256" key="3">
    <source>
        <dbReference type="ARBA" id="ARBA00010930"/>
    </source>
</evidence>
<dbReference type="InterPro" id="IPR003231">
    <property type="entry name" value="ACP"/>
</dbReference>
<evidence type="ECO:0000259" key="15">
    <source>
        <dbReference type="PROSITE" id="PS50075"/>
    </source>
</evidence>
<dbReference type="SUPFAM" id="SSF47336">
    <property type="entry name" value="ACP-like"/>
    <property type="match status" value="1"/>
</dbReference>
<dbReference type="Proteomes" id="UP000515162">
    <property type="component" value="Chromosome 3L"/>
</dbReference>
<dbReference type="NCBIfam" id="NF002148">
    <property type="entry name" value="PRK00982.1-2"/>
    <property type="match status" value="1"/>
</dbReference>
<keyword evidence="11" id="KW-0443">Lipid metabolism</keyword>
<gene>
    <name evidence="17 18" type="primary">LOC117139663</name>
</gene>
<dbReference type="RefSeq" id="XP_033158019.1">
    <property type="nucleotide sequence ID" value="XM_033302128.1"/>
</dbReference>
<keyword evidence="6 14" id="KW-0444">Lipid biosynthesis</keyword>
<proteinExistence type="inferred from homology"/>
<dbReference type="InterPro" id="IPR036736">
    <property type="entry name" value="ACP-like_sf"/>
</dbReference>
<keyword evidence="4" id="KW-0813">Transport</keyword>
<keyword evidence="5 14" id="KW-0596">Phosphopantetheine</keyword>
<dbReference type="PANTHER" id="PTHR20863:SF28">
    <property type="entry name" value="ACYL CARRIER PROTEIN, MITOCHONDRIAL"/>
    <property type="match status" value="1"/>
</dbReference>
<dbReference type="RefSeq" id="XP_033158021.1">
    <property type="nucleotide sequence ID" value="XM_033302130.1"/>
</dbReference>
<keyword evidence="12" id="KW-0496">Mitochondrion</keyword>
<keyword evidence="16" id="KW-1185">Reference proteome</keyword>
<evidence type="ECO:0000256" key="8">
    <source>
        <dbReference type="ARBA" id="ARBA00022832"/>
    </source>
</evidence>